<dbReference type="HOGENOM" id="CLU_168216_0_0_5"/>
<protein>
    <submittedName>
        <fullName evidence="1">Uncharacterized protein</fullName>
    </submittedName>
</protein>
<dbReference type="KEGG" id="lmd:METH_06435"/>
<organism evidence="1 2">
    <name type="scientific">Leisingera methylohalidivorans DSM 14336</name>
    <dbReference type="NCBI Taxonomy" id="999552"/>
    <lineage>
        <taxon>Bacteria</taxon>
        <taxon>Pseudomonadati</taxon>
        <taxon>Pseudomonadota</taxon>
        <taxon>Alphaproteobacteria</taxon>
        <taxon>Rhodobacterales</taxon>
        <taxon>Roseobacteraceae</taxon>
        <taxon>Leisingera</taxon>
    </lineage>
</organism>
<keyword evidence="2" id="KW-1185">Reference proteome</keyword>
<dbReference type="EMBL" id="CP006773">
    <property type="protein sequence ID" value="AHD00413.1"/>
    <property type="molecule type" value="Genomic_DNA"/>
</dbReference>
<proteinExistence type="predicted"/>
<dbReference type="Proteomes" id="UP000018780">
    <property type="component" value="Chromosome"/>
</dbReference>
<dbReference type="RefSeq" id="WP_024089565.1">
    <property type="nucleotide sequence ID" value="NC_023135.1"/>
</dbReference>
<sequence length="82" mass="8936">MTRPNPNFDLTVEDVDLIETALCQSQKILAQRRLSYEHCAHVEGGPSGEKALRVGETLSRIQELLGRLSTQKTVSSPAASVS</sequence>
<dbReference type="OrthoDB" id="7861462at2"/>
<accession>V9VQX1</accession>
<dbReference type="PATRIC" id="fig|999552.6.peg.1301"/>
<reference evidence="1 2" key="1">
    <citation type="submission" date="2013-09" db="EMBL/GenBank/DDBJ databases">
        <authorList>
            <consortium name="DOE Joint Genome Institute"/>
            <person name="Klenk H.-P."/>
            <person name="Huntemann M."/>
            <person name="Han J."/>
            <person name="Chen A."/>
            <person name="Kyrpides N."/>
            <person name="Mavromatis K."/>
            <person name="Markowitz V."/>
            <person name="Palaniappan K."/>
            <person name="Ivanova N."/>
            <person name="Schaumberg A."/>
            <person name="Pati A."/>
            <person name="Liolios K."/>
            <person name="Nordberg H.P."/>
            <person name="Cantor M.N."/>
            <person name="Hua S.X."/>
            <person name="Woyke T."/>
        </authorList>
    </citation>
    <scope>NUCLEOTIDE SEQUENCE [LARGE SCALE GENOMIC DNA]</scope>
    <source>
        <strain evidence="1 2">DSM 14336</strain>
    </source>
</reference>
<dbReference type="AlphaFoldDB" id="V9VQX1"/>
<evidence type="ECO:0000313" key="2">
    <source>
        <dbReference type="Proteomes" id="UP000018780"/>
    </source>
</evidence>
<evidence type="ECO:0000313" key="1">
    <source>
        <dbReference type="EMBL" id="AHD00413.1"/>
    </source>
</evidence>
<name>V9VQX1_9RHOB</name>
<gene>
    <name evidence="1" type="ORF">METH_06435</name>
</gene>